<dbReference type="InterPro" id="IPR012944">
    <property type="entry name" value="SusD_RagB_dom"/>
</dbReference>
<evidence type="ECO:0000259" key="6">
    <source>
        <dbReference type="Pfam" id="PF07980"/>
    </source>
</evidence>
<sequence>MKKIIYTLAILVGLSACDENFMEPKYANELGLEEAVSDPQVVQGFLLKAYDALPKGQDNYGGFLDCATQNAVINLPNNQLNKTISEEWQALGSPIDNWSSRYAAIQSINRFIEYGLRGDVTFWKGNEQTNKELTERLEGEAYFLRAYFYFDLLKRFAGVDGSGELMGVPLITKQLDAASVPELPRATFREVLEQIIDDLDYAVNFLPENYSGSSEITGQNQLGRASSVACLALKSRVLLYAGSELYGLSDAQDMNVESARAAGEAFGLIGTTLPDVYLDAGGSTGYDNYFNNGDSDELIMRRLGNNENAIEGANFPPSYFGNGRTNPTQNLVDAFPTADGYPIDHPSSTYDQDFPYANRDPRFYMTVLYDGAFFKGQTVQTYVGGKDYSGGVGGAANTENSTRTGYYLRKWLSTFVDKNPANNTNAYHYFSLFRKGEVFLNFSEAANEAFGPNADPYGVGMTAVDAIREVRRRAGIAQPDVYLDMVSADQDDLRELIRNERRIELCFEGHYFYDLRRWNEDLNDEVKSVKIEKNQFGVATYSIESLFTPTYKDYMYFGPMPYFEAIKTPSITQNTGW</sequence>
<evidence type="ECO:0000256" key="1">
    <source>
        <dbReference type="ARBA" id="ARBA00004442"/>
    </source>
</evidence>
<dbReference type="SUPFAM" id="SSF48452">
    <property type="entry name" value="TPR-like"/>
    <property type="match status" value="1"/>
</dbReference>
<dbReference type="GO" id="GO:0009279">
    <property type="term" value="C:cell outer membrane"/>
    <property type="evidence" value="ECO:0007669"/>
    <property type="project" value="UniProtKB-SubCell"/>
</dbReference>
<comment type="similarity">
    <text evidence="2">Belongs to the SusD family.</text>
</comment>
<keyword evidence="9" id="KW-1185">Reference proteome</keyword>
<dbReference type="AlphaFoldDB" id="A0A1M6UEA3"/>
<gene>
    <name evidence="8" type="ORF">SAMN04488028_10783</name>
</gene>
<dbReference type="InterPro" id="IPR033985">
    <property type="entry name" value="SusD-like_N"/>
</dbReference>
<evidence type="ECO:0000313" key="8">
    <source>
        <dbReference type="EMBL" id="SHK67503.1"/>
    </source>
</evidence>
<evidence type="ECO:0000256" key="4">
    <source>
        <dbReference type="ARBA" id="ARBA00023136"/>
    </source>
</evidence>
<protein>
    <submittedName>
        <fullName evidence="8">Starch-binding associating with outer membrane</fullName>
    </submittedName>
</protein>
<evidence type="ECO:0000259" key="7">
    <source>
        <dbReference type="Pfam" id="PF14322"/>
    </source>
</evidence>
<keyword evidence="4" id="KW-0472">Membrane</keyword>
<comment type="subcellular location">
    <subcellularLocation>
        <location evidence="1">Cell outer membrane</location>
    </subcellularLocation>
</comment>
<dbReference type="InterPro" id="IPR011990">
    <property type="entry name" value="TPR-like_helical_dom_sf"/>
</dbReference>
<feature type="domain" description="SusD-like N-terminal" evidence="7">
    <location>
        <begin position="34"/>
        <end position="239"/>
    </location>
</feature>
<keyword evidence="5" id="KW-0998">Cell outer membrane</keyword>
<proteinExistence type="inferred from homology"/>
<dbReference type="EMBL" id="FRAA01000007">
    <property type="protein sequence ID" value="SHK67503.1"/>
    <property type="molecule type" value="Genomic_DNA"/>
</dbReference>
<dbReference type="PROSITE" id="PS51257">
    <property type="entry name" value="PROKAR_LIPOPROTEIN"/>
    <property type="match status" value="1"/>
</dbReference>
<dbReference type="Pfam" id="PF07980">
    <property type="entry name" value="SusD_RagB"/>
    <property type="match status" value="1"/>
</dbReference>
<dbReference type="RefSeq" id="WP_073124240.1">
    <property type="nucleotide sequence ID" value="NZ_FRAA01000007.1"/>
</dbReference>
<evidence type="ECO:0000256" key="5">
    <source>
        <dbReference type="ARBA" id="ARBA00023237"/>
    </source>
</evidence>
<name>A0A1M6UEA3_REIAG</name>
<feature type="domain" description="RagB/SusD" evidence="6">
    <location>
        <begin position="306"/>
        <end position="577"/>
    </location>
</feature>
<evidence type="ECO:0000256" key="3">
    <source>
        <dbReference type="ARBA" id="ARBA00022729"/>
    </source>
</evidence>
<keyword evidence="3" id="KW-0732">Signal</keyword>
<reference evidence="9" key="1">
    <citation type="submission" date="2016-11" db="EMBL/GenBank/DDBJ databases">
        <authorList>
            <person name="Varghese N."/>
            <person name="Submissions S."/>
        </authorList>
    </citation>
    <scope>NUCLEOTIDE SEQUENCE [LARGE SCALE GENOMIC DNA]</scope>
    <source>
        <strain evidence="9">DSM 26134</strain>
    </source>
</reference>
<dbReference type="STRING" id="156994.SAMN04488028_10783"/>
<accession>A0A1M6UEA3</accession>
<dbReference type="Gene3D" id="1.25.40.390">
    <property type="match status" value="1"/>
</dbReference>
<organism evidence="8 9">
    <name type="scientific">Reichenbachiella agariperforans</name>
    <dbReference type="NCBI Taxonomy" id="156994"/>
    <lineage>
        <taxon>Bacteria</taxon>
        <taxon>Pseudomonadati</taxon>
        <taxon>Bacteroidota</taxon>
        <taxon>Cytophagia</taxon>
        <taxon>Cytophagales</taxon>
        <taxon>Reichenbachiellaceae</taxon>
        <taxon>Reichenbachiella</taxon>
    </lineage>
</organism>
<dbReference type="Proteomes" id="UP000184474">
    <property type="component" value="Unassembled WGS sequence"/>
</dbReference>
<evidence type="ECO:0000313" key="9">
    <source>
        <dbReference type="Proteomes" id="UP000184474"/>
    </source>
</evidence>
<evidence type="ECO:0000256" key="2">
    <source>
        <dbReference type="ARBA" id="ARBA00006275"/>
    </source>
</evidence>
<dbReference type="Pfam" id="PF14322">
    <property type="entry name" value="SusD-like_3"/>
    <property type="match status" value="1"/>
</dbReference>